<sequence>MEILKETKNRSGLARKLVKKIKKVLKYEEAVFLRKIESKELEVDHKFPQIRWNKNEEENNADMREEIIKRKFILLSRSNNLLKSRYCEKCFKTGKRGSFPGINYWFRGSEDWNNNIDKYDQNGCEGCFWNNPYKWRSEINKLVNK</sequence>
<protein>
    <recommendedName>
        <fullName evidence="3">Restriction endonuclease</fullName>
    </recommendedName>
</protein>
<evidence type="ECO:0000313" key="2">
    <source>
        <dbReference type="Proteomes" id="UP000229001"/>
    </source>
</evidence>
<dbReference type="EMBL" id="PEVZ01000054">
    <property type="protein sequence ID" value="PIU74090.1"/>
    <property type="molecule type" value="Genomic_DNA"/>
</dbReference>
<name>A0A2M7ATY6_9BACT</name>
<accession>A0A2M7ATY6</accession>
<gene>
    <name evidence="1" type="ORF">COS77_03445</name>
</gene>
<proteinExistence type="predicted"/>
<organism evidence="1 2">
    <name type="scientific">Candidatus Roizmanbacteria bacterium CG06_land_8_20_14_3_00_34_14</name>
    <dbReference type="NCBI Taxonomy" id="1974848"/>
    <lineage>
        <taxon>Bacteria</taxon>
        <taxon>Candidatus Roizmaniibacteriota</taxon>
    </lineage>
</organism>
<evidence type="ECO:0000313" key="1">
    <source>
        <dbReference type="EMBL" id="PIU74090.1"/>
    </source>
</evidence>
<reference evidence="2" key="1">
    <citation type="submission" date="2017-09" db="EMBL/GenBank/DDBJ databases">
        <title>Depth-based differentiation of microbial function through sediment-hosted aquifers and enrichment of novel symbionts in the deep terrestrial subsurface.</title>
        <authorList>
            <person name="Probst A.J."/>
            <person name="Ladd B."/>
            <person name="Jarett J.K."/>
            <person name="Geller-Mcgrath D.E."/>
            <person name="Sieber C.M.K."/>
            <person name="Emerson J.B."/>
            <person name="Anantharaman K."/>
            <person name="Thomas B.C."/>
            <person name="Malmstrom R."/>
            <person name="Stieglmeier M."/>
            <person name="Klingl A."/>
            <person name="Woyke T."/>
            <person name="Ryan C.M."/>
            <person name="Banfield J.F."/>
        </authorList>
    </citation>
    <scope>NUCLEOTIDE SEQUENCE [LARGE SCALE GENOMIC DNA]</scope>
</reference>
<dbReference type="Proteomes" id="UP000229001">
    <property type="component" value="Unassembled WGS sequence"/>
</dbReference>
<evidence type="ECO:0008006" key="3">
    <source>
        <dbReference type="Google" id="ProtNLM"/>
    </source>
</evidence>
<dbReference type="AlphaFoldDB" id="A0A2M7ATY6"/>
<comment type="caution">
    <text evidence="1">The sequence shown here is derived from an EMBL/GenBank/DDBJ whole genome shotgun (WGS) entry which is preliminary data.</text>
</comment>